<dbReference type="EMBL" id="VNHM01000034">
    <property type="protein sequence ID" value="TYO92002.1"/>
    <property type="molecule type" value="Genomic_DNA"/>
</dbReference>
<reference evidence="1 2" key="1">
    <citation type="submission" date="2019-07" db="EMBL/GenBank/DDBJ databases">
        <title>Genomic Encyclopedia of Type Strains, Phase I: the one thousand microbial genomes (KMG-I) project.</title>
        <authorList>
            <person name="Kyrpides N."/>
        </authorList>
    </citation>
    <scope>NUCLEOTIDE SEQUENCE [LARGE SCALE GENOMIC DNA]</scope>
    <source>
        <strain evidence="1 2">DSM 6562</strain>
    </source>
</reference>
<evidence type="ECO:0000313" key="2">
    <source>
        <dbReference type="Proteomes" id="UP000323166"/>
    </source>
</evidence>
<keyword evidence="2" id="KW-1185">Reference proteome</keyword>
<evidence type="ECO:0000313" key="1">
    <source>
        <dbReference type="EMBL" id="TYO92002.1"/>
    </source>
</evidence>
<dbReference type="Proteomes" id="UP000323166">
    <property type="component" value="Unassembled WGS sequence"/>
</dbReference>
<name>A0A5S4ZMA9_9FIRM</name>
<gene>
    <name evidence="1" type="ORF">LX24_02955</name>
</gene>
<proteinExistence type="predicted"/>
<sequence>MQKELEKLGFVAEKTYVKKIEIQTINGVQKPVVVDEKEYPGFYDVSSEVNIMGGTYSDLTLSCVVNRGYDEVYGDPWISLDYKFTWRNTEEINGTRDGWACNWDTEEAYRVGQGCDSDLILSKSAIGGMGMTTDDDNQVGRAWVMLTPRSGHTPWTAHGELSQEYMHTYGINSPTVTFAVNLGMISLGVSGGVTSQSWSKPWYGTY</sequence>
<organism evidence="1 2">
    <name type="scientific">Desulfallas thermosapovorans DSM 6562</name>
    <dbReference type="NCBI Taxonomy" id="1121431"/>
    <lineage>
        <taxon>Bacteria</taxon>
        <taxon>Bacillati</taxon>
        <taxon>Bacillota</taxon>
        <taxon>Clostridia</taxon>
        <taxon>Eubacteriales</taxon>
        <taxon>Desulfallaceae</taxon>
        <taxon>Desulfallas</taxon>
    </lineage>
</organism>
<accession>A0A5S4ZMA9</accession>
<comment type="caution">
    <text evidence="1">The sequence shown here is derived from an EMBL/GenBank/DDBJ whole genome shotgun (WGS) entry which is preliminary data.</text>
</comment>
<protein>
    <submittedName>
        <fullName evidence="1">Uncharacterized protein</fullName>
    </submittedName>
</protein>
<dbReference type="RefSeq" id="WP_166512864.1">
    <property type="nucleotide sequence ID" value="NZ_VNHM01000034.1"/>
</dbReference>
<dbReference type="AlphaFoldDB" id="A0A5S4ZMA9"/>